<sequence length="442" mass="49207">MLPETKYAQSGDVSIAYQVIGDGPLDLLIVPGFISHLEQAWDDPSYTRFLQRLASFSRLIRFDKRGTGLSDRIAEIPTLEQRMDDVRVVMDAVGSQRAALFGISEGGPMSVLFAATYPERTSALILYGSIAKGSWAPDYPWGAKPNANWEKWLESFRKEWGGPVGIESWAPSIAHDERFRQWWAKYLRLAGSPSAVIRLWRMNHQIDVRPILPAIHVPTLVLHRSGDRAVEVEQGRYLAEHIPGARFVELAGNDHLWWVGDSDSIGNEIEEFLTGERHAVEPDRILVTILFTDIVASTQRAAEMGDRGWRDLLDHHNAVMQAEIDHFKGRVVKSTGDGYLATFDGPARAIHCACAASREMRRLGIEIRSAVHTGEVELIGSDVGGITVHTAARVLAQAKANEVWTSRTVKDLVAGSRFKFSERGTYTLKGVSGDWPLFTVEP</sequence>
<dbReference type="Gene3D" id="3.30.70.1230">
    <property type="entry name" value="Nucleotide cyclase"/>
    <property type="match status" value="1"/>
</dbReference>
<feature type="domain" description="Guanylate cyclase" evidence="1">
    <location>
        <begin position="288"/>
        <end position="395"/>
    </location>
</feature>
<proteinExistence type="predicted"/>
<dbReference type="PROSITE" id="PS50125">
    <property type="entry name" value="GUANYLATE_CYCLASE_2"/>
    <property type="match status" value="1"/>
</dbReference>
<evidence type="ECO:0000259" key="1">
    <source>
        <dbReference type="PROSITE" id="PS50125"/>
    </source>
</evidence>
<dbReference type="PANTHER" id="PTHR43433">
    <property type="entry name" value="HYDROLASE, ALPHA/BETA FOLD FAMILY PROTEIN"/>
    <property type="match status" value="1"/>
</dbReference>
<reference evidence="2" key="1">
    <citation type="submission" date="2016-07" db="EMBL/GenBank/DDBJ databases">
        <title>Microvirga ossetica sp. nov. a new species of rhizobia isolated from root nodules of the legume species Vicia alpestris Steven originated from North Ossetia region in the Caucasus.</title>
        <authorList>
            <person name="Safronova V.I."/>
            <person name="Kuznetsova I.G."/>
            <person name="Sazanova A.L."/>
            <person name="Belimov A."/>
            <person name="Andronov E."/>
            <person name="Osledkin Y.S."/>
            <person name="Onishchuk O.P."/>
            <person name="Kurchak O.N."/>
            <person name="Shaposhnikov A.I."/>
            <person name="Willems A."/>
            <person name="Tikhonovich I.A."/>
        </authorList>
    </citation>
    <scope>NUCLEOTIDE SEQUENCE [LARGE SCALE GENOMIC DNA]</scope>
    <source>
        <strain evidence="2">V5/3M</strain>
        <plasmid evidence="2">unnamed1</plasmid>
    </source>
</reference>
<dbReference type="Pfam" id="PF12146">
    <property type="entry name" value="Hydrolase_4"/>
    <property type="match status" value="1"/>
</dbReference>
<gene>
    <name evidence="2" type="ORF">BB934_29120</name>
</gene>
<dbReference type="PANTHER" id="PTHR43433:SF8">
    <property type="entry name" value="BIFUNCTIONAL LIPASE_ADENYLATE CYCLASE LIPJ"/>
    <property type="match status" value="1"/>
</dbReference>
<dbReference type="InterPro" id="IPR001054">
    <property type="entry name" value="A/G_cyclase"/>
</dbReference>
<dbReference type="InterPro" id="IPR000073">
    <property type="entry name" value="AB_hydrolase_1"/>
</dbReference>
<dbReference type="GO" id="GO:0004016">
    <property type="term" value="F:adenylate cyclase activity"/>
    <property type="evidence" value="ECO:0007669"/>
    <property type="project" value="UniProtKB-ARBA"/>
</dbReference>
<protein>
    <submittedName>
        <fullName evidence="2">Hydrolase</fullName>
    </submittedName>
</protein>
<dbReference type="InterPro" id="IPR022742">
    <property type="entry name" value="Hydrolase_4"/>
</dbReference>
<dbReference type="OrthoDB" id="27092at2"/>
<keyword evidence="2" id="KW-0378">Hydrolase</keyword>
<dbReference type="AlphaFoldDB" id="A0A1B2EQW5"/>
<dbReference type="InterPro" id="IPR029787">
    <property type="entry name" value="Nucleotide_cyclase"/>
</dbReference>
<dbReference type="KEGG" id="moc:BB934_29120"/>
<dbReference type="CDD" id="cd07302">
    <property type="entry name" value="CHD"/>
    <property type="match status" value="1"/>
</dbReference>
<name>A0A1B2EQW5_9HYPH</name>
<dbReference type="SMART" id="SM00044">
    <property type="entry name" value="CYCc"/>
    <property type="match status" value="1"/>
</dbReference>
<dbReference type="GO" id="GO:0016787">
    <property type="term" value="F:hydrolase activity"/>
    <property type="evidence" value="ECO:0007669"/>
    <property type="project" value="UniProtKB-KW"/>
</dbReference>
<accession>A0A1B2EQW5</accession>
<dbReference type="Gene3D" id="3.40.50.1820">
    <property type="entry name" value="alpha/beta hydrolase"/>
    <property type="match status" value="1"/>
</dbReference>
<dbReference type="GO" id="GO:0035556">
    <property type="term" value="P:intracellular signal transduction"/>
    <property type="evidence" value="ECO:0007669"/>
    <property type="project" value="InterPro"/>
</dbReference>
<keyword evidence="2" id="KW-0614">Plasmid</keyword>
<evidence type="ECO:0000313" key="2">
    <source>
        <dbReference type="EMBL" id="ANY82373.1"/>
    </source>
</evidence>
<dbReference type="SUPFAM" id="SSF53474">
    <property type="entry name" value="alpha/beta-Hydrolases"/>
    <property type="match status" value="1"/>
</dbReference>
<organism evidence="2">
    <name type="scientific">Microvirga ossetica</name>
    <dbReference type="NCBI Taxonomy" id="1882682"/>
    <lineage>
        <taxon>Bacteria</taxon>
        <taxon>Pseudomonadati</taxon>
        <taxon>Pseudomonadota</taxon>
        <taxon>Alphaproteobacteria</taxon>
        <taxon>Hyphomicrobiales</taxon>
        <taxon>Methylobacteriaceae</taxon>
        <taxon>Microvirga</taxon>
    </lineage>
</organism>
<dbReference type="InterPro" id="IPR050471">
    <property type="entry name" value="AB_hydrolase"/>
</dbReference>
<dbReference type="InterPro" id="IPR029058">
    <property type="entry name" value="AB_hydrolase_fold"/>
</dbReference>
<dbReference type="PRINTS" id="PR00111">
    <property type="entry name" value="ABHYDROLASE"/>
</dbReference>
<dbReference type="Pfam" id="PF00211">
    <property type="entry name" value="Guanylate_cyc"/>
    <property type="match status" value="1"/>
</dbReference>
<geneLocation type="plasmid" evidence="2">
    <name>unnamed1</name>
</geneLocation>
<dbReference type="SUPFAM" id="SSF55073">
    <property type="entry name" value="Nucleotide cyclase"/>
    <property type="match status" value="1"/>
</dbReference>
<dbReference type="GO" id="GO:0009190">
    <property type="term" value="P:cyclic nucleotide biosynthetic process"/>
    <property type="evidence" value="ECO:0007669"/>
    <property type="project" value="InterPro"/>
</dbReference>
<dbReference type="EMBL" id="CP016617">
    <property type="protein sequence ID" value="ANY82373.1"/>
    <property type="molecule type" value="Genomic_DNA"/>
</dbReference>